<dbReference type="Gene3D" id="2.40.100.20">
    <property type="match status" value="1"/>
</dbReference>
<dbReference type="SUPFAM" id="SSF50891">
    <property type="entry name" value="Cyclophilin-like"/>
    <property type="match status" value="1"/>
</dbReference>
<dbReference type="InterPro" id="IPR040602">
    <property type="entry name" value="Cucumopine_C"/>
</dbReference>
<sequence>MSRSTNIEIEVAGRTIRARLMRERNPQVVELVCSYLPLTSFALHPNVSGAGFLLPTMITHTGESYMVDRHPGAVYLYAPGQSIVFTYGDTNESAPVNKFAEVLEEDMSKLLTIGKLVYDHTLATVEHKVIGATARLDGAHDLPSRELPPPDALRVIGRWRKAEALFLAEARRALSGEPDEISASFSGVIPSGMGTGGNILSVWMHQWSYLMTDGPNTLYRFVTDTEIPHMTLPIMVDLSRNHLLRPFNHFDFLGDLGLTKFKTWGAIYSAALDDLNSLEEFKRLTIALLTLVNLYHREVQSRFPFYLGQVFSRGGKDRNTRLDQNLGF</sequence>
<name>Q8S952_NICGL</name>
<proteinExistence type="predicted"/>
<evidence type="ECO:0000259" key="1">
    <source>
        <dbReference type="Pfam" id="PF18631"/>
    </source>
</evidence>
<evidence type="ECO:0000313" key="2">
    <source>
        <dbReference type="EMBL" id="BAB85949.1"/>
    </source>
</evidence>
<feature type="domain" description="Cucumopine synthase C-terminal helical bundle" evidence="1">
    <location>
        <begin position="168"/>
        <end position="298"/>
    </location>
</feature>
<dbReference type="AlphaFoldDB" id="Q8S952"/>
<accession>Q8S952</accession>
<dbReference type="Pfam" id="PF18631">
    <property type="entry name" value="Cucumopine_C"/>
    <property type="match status" value="1"/>
</dbReference>
<organism evidence="2">
    <name type="scientific">Nicotiana glauca</name>
    <name type="common">Glaucous tobacco</name>
    <name type="synonym">Tree tobacco</name>
    <dbReference type="NCBI Taxonomy" id="4090"/>
    <lineage>
        <taxon>Eukaryota</taxon>
        <taxon>Viridiplantae</taxon>
        <taxon>Streptophyta</taxon>
        <taxon>Embryophyta</taxon>
        <taxon>Tracheophyta</taxon>
        <taxon>Spermatophyta</taxon>
        <taxon>Magnoliopsida</taxon>
        <taxon>eudicotyledons</taxon>
        <taxon>Gunneridae</taxon>
        <taxon>Pentapetalae</taxon>
        <taxon>asterids</taxon>
        <taxon>lamiids</taxon>
        <taxon>Solanales</taxon>
        <taxon>Solanaceae</taxon>
        <taxon>Nicotianoideae</taxon>
        <taxon>Nicotianeae</taxon>
        <taxon>Nicotiana</taxon>
    </lineage>
</organism>
<dbReference type="InterPro" id="IPR029000">
    <property type="entry name" value="Cyclophilin-like_dom_sf"/>
</dbReference>
<protein>
    <submittedName>
        <fullName evidence="2">Mikimopine synthase</fullName>
    </submittedName>
</protein>
<gene>
    <name evidence="2" type="primary">NgmisR</name>
</gene>
<dbReference type="SMR" id="Q8S952"/>
<dbReference type="EMBL" id="AB071334">
    <property type="protein sequence ID" value="BAB85949.1"/>
    <property type="molecule type" value="Genomic_DNA"/>
</dbReference>
<reference evidence="2" key="1">
    <citation type="journal article" date="2002" name="Plant J.">
        <title>Tobacco plants were transformed by Agrobacterium rhizogenes infection during their evolution.</title>
        <authorList>
            <person name="Suzuki K."/>
            <person name="Yamashita I."/>
            <person name="Tanaka N."/>
        </authorList>
    </citation>
    <scope>NUCLEOTIDE SEQUENCE</scope>
</reference>